<dbReference type="AlphaFoldDB" id="A0A8B8ES88"/>
<name>A0A8B8ES88_CRAVI</name>
<organism evidence="2 3">
    <name type="scientific">Crassostrea virginica</name>
    <name type="common">Eastern oyster</name>
    <dbReference type="NCBI Taxonomy" id="6565"/>
    <lineage>
        <taxon>Eukaryota</taxon>
        <taxon>Metazoa</taxon>
        <taxon>Spiralia</taxon>
        <taxon>Lophotrochozoa</taxon>
        <taxon>Mollusca</taxon>
        <taxon>Bivalvia</taxon>
        <taxon>Autobranchia</taxon>
        <taxon>Pteriomorphia</taxon>
        <taxon>Ostreida</taxon>
        <taxon>Ostreoidea</taxon>
        <taxon>Ostreidae</taxon>
        <taxon>Crassostrea</taxon>
    </lineage>
</organism>
<feature type="transmembrane region" description="Helical" evidence="1">
    <location>
        <begin position="139"/>
        <end position="161"/>
    </location>
</feature>
<proteinExistence type="predicted"/>
<sequence>MAFIVESVDRCPRDEFEWEERAILFNCTVLVMQTLIARKSNTTELLNYMYHCVLTGDGDRLVEVCAPSDLFDLSGNSCTEFNLFGKRIQESFLNCTGVCPDVYNSKEAYKYQTCYDQASQPNESNVISIVGAEETTSSYLYAAVLFCCGFVIGNLIVLTFVRRNIIKKKIIEIFIRMRIFLSDASYSAATEDANAVTKHQANVQLIDNNNTTVGLKETVDLENLKKTVHIKRPVDLEIKESFESLKAF</sequence>
<keyword evidence="1" id="KW-1133">Transmembrane helix</keyword>
<evidence type="ECO:0000313" key="2">
    <source>
        <dbReference type="Proteomes" id="UP000694844"/>
    </source>
</evidence>
<keyword evidence="1" id="KW-0472">Membrane</keyword>
<dbReference type="RefSeq" id="XP_022342806.1">
    <property type="nucleotide sequence ID" value="XM_022487098.1"/>
</dbReference>
<keyword evidence="2" id="KW-1185">Reference proteome</keyword>
<accession>A0A8B8ES88</accession>
<evidence type="ECO:0000256" key="1">
    <source>
        <dbReference type="SAM" id="Phobius"/>
    </source>
</evidence>
<dbReference type="KEGG" id="cvn:111136330"/>
<reference evidence="3" key="1">
    <citation type="submission" date="2025-08" db="UniProtKB">
        <authorList>
            <consortium name="RefSeq"/>
        </authorList>
    </citation>
    <scope>IDENTIFICATION</scope>
    <source>
        <tissue evidence="3">Whole sample</tissue>
    </source>
</reference>
<gene>
    <name evidence="3" type="primary">LOC111136330</name>
</gene>
<dbReference type="GeneID" id="111136330"/>
<dbReference type="Proteomes" id="UP000694844">
    <property type="component" value="Chromosome 5"/>
</dbReference>
<protein>
    <submittedName>
        <fullName evidence="3">Uncharacterized protein LOC111136330 isoform X1</fullName>
    </submittedName>
</protein>
<keyword evidence="1" id="KW-0812">Transmembrane</keyword>
<evidence type="ECO:0000313" key="3">
    <source>
        <dbReference type="RefSeq" id="XP_022342806.1"/>
    </source>
</evidence>